<dbReference type="PROSITE" id="PS51257">
    <property type="entry name" value="PROKAR_LIPOPROTEIN"/>
    <property type="match status" value="1"/>
</dbReference>
<dbReference type="KEGG" id="saga:M5M_16535"/>
<dbReference type="eggNOG" id="COG3537">
    <property type="taxonomic scope" value="Bacteria"/>
</dbReference>
<proteinExistence type="predicted"/>
<dbReference type="InterPro" id="IPR041371">
    <property type="entry name" value="GH92_N"/>
</dbReference>
<dbReference type="InterPro" id="IPR050883">
    <property type="entry name" value="PNGase"/>
</dbReference>
<dbReference type="HOGENOM" id="CLU_003690_2_0_6"/>
<dbReference type="Gene3D" id="2.70.98.10">
    <property type="match status" value="1"/>
</dbReference>
<feature type="domain" description="Glycosyl hydrolase family 92 N-terminal" evidence="3">
    <location>
        <begin position="50"/>
        <end position="278"/>
    </location>
</feature>
<reference evidence="4 5" key="1">
    <citation type="journal article" date="2013" name="Genome Announc.">
        <title>Complete genome sequence of Simiduia agarivorans SA1(T), a marine bacterium able to degrade a variety of polysaccharides.</title>
        <authorList>
            <person name="Lin S.Y."/>
            <person name="Shieh W.Y."/>
            <person name="Chen J.S."/>
            <person name="Tang S.L."/>
        </authorList>
    </citation>
    <scope>NUCLEOTIDE SEQUENCE [LARGE SCALE GENOMIC DNA]</scope>
    <source>
        <strain evidence="5">DSM 21679 / JCM 13881 / BCRC 17597 / SA1</strain>
    </source>
</reference>
<dbReference type="SUPFAM" id="SSF48208">
    <property type="entry name" value="Six-hairpin glycosidases"/>
    <property type="match status" value="1"/>
</dbReference>
<dbReference type="GO" id="GO:0030246">
    <property type="term" value="F:carbohydrate binding"/>
    <property type="evidence" value="ECO:0007669"/>
    <property type="project" value="InterPro"/>
</dbReference>
<evidence type="ECO:0000313" key="4">
    <source>
        <dbReference type="EMBL" id="AFV00438.1"/>
    </source>
</evidence>
<dbReference type="Gene3D" id="3.30.2080.10">
    <property type="entry name" value="GH92 mannosidase domain"/>
    <property type="match status" value="1"/>
</dbReference>
<evidence type="ECO:0000256" key="1">
    <source>
        <dbReference type="SAM" id="SignalP"/>
    </source>
</evidence>
<dbReference type="RefSeq" id="WP_015048590.1">
    <property type="nucleotide sequence ID" value="NC_018868.3"/>
</dbReference>
<accession>K4L2L4</accession>
<feature type="chain" id="PRO_5003878685" evidence="1">
    <location>
        <begin position="24"/>
        <end position="767"/>
    </location>
</feature>
<dbReference type="GO" id="GO:0005829">
    <property type="term" value="C:cytosol"/>
    <property type="evidence" value="ECO:0007669"/>
    <property type="project" value="TreeGrafter"/>
</dbReference>
<dbReference type="AlphaFoldDB" id="K4L2L4"/>
<dbReference type="Proteomes" id="UP000000466">
    <property type="component" value="Chromosome"/>
</dbReference>
<protein>
    <submittedName>
        <fullName evidence="4">Alpha-1,2-mannosidase</fullName>
    </submittedName>
</protein>
<dbReference type="FunFam" id="1.20.1050.60:FF:000001">
    <property type="entry name" value="Putative alpha-1,2-mannosidase"/>
    <property type="match status" value="1"/>
</dbReference>
<dbReference type="EMBL" id="CP003746">
    <property type="protein sequence ID" value="AFV00438.1"/>
    <property type="molecule type" value="Genomic_DNA"/>
</dbReference>
<evidence type="ECO:0000259" key="2">
    <source>
        <dbReference type="Pfam" id="PF07971"/>
    </source>
</evidence>
<dbReference type="NCBIfam" id="TIGR01180">
    <property type="entry name" value="aman2_put"/>
    <property type="match status" value="1"/>
</dbReference>
<dbReference type="GO" id="GO:0006516">
    <property type="term" value="P:glycoprotein catabolic process"/>
    <property type="evidence" value="ECO:0007669"/>
    <property type="project" value="TreeGrafter"/>
</dbReference>
<dbReference type="STRING" id="1117647.M5M_16535"/>
<evidence type="ECO:0000259" key="3">
    <source>
        <dbReference type="Pfam" id="PF17678"/>
    </source>
</evidence>
<dbReference type="InterPro" id="IPR008928">
    <property type="entry name" value="6-hairpin_glycosidase_sf"/>
</dbReference>
<feature type="signal peptide" evidence="1">
    <location>
        <begin position="1"/>
        <end position="23"/>
    </location>
</feature>
<evidence type="ECO:0000313" key="5">
    <source>
        <dbReference type="Proteomes" id="UP000000466"/>
    </source>
</evidence>
<dbReference type="InterPro" id="IPR012939">
    <property type="entry name" value="Glyco_hydro_92"/>
</dbReference>
<dbReference type="Gene3D" id="1.20.1050.60">
    <property type="entry name" value="alpha-1,2-mannosidase"/>
    <property type="match status" value="1"/>
</dbReference>
<dbReference type="Pfam" id="PF07971">
    <property type="entry name" value="Glyco_hydro_92"/>
    <property type="match status" value="1"/>
</dbReference>
<dbReference type="Pfam" id="PF17678">
    <property type="entry name" value="Glyco_hydro_92N"/>
    <property type="match status" value="1"/>
</dbReference>
<dbReference type="PANTHER" id="PTHR12143:SF39">
    <property type="entry name" value="SECRETED PROTEIN"/>
    <property type="match status" value="1"/>
</dbReference>
<dbReference type="InterPro" id="IPR014718">
    <property type="entry name" value="GH-type_carb-bd"/>
</dbReference>
<dbReference type="PANTHER" id="PTHR12143">
    <property type="entry name" value="PEPTIDE N-GLYCANASE PNGASE -RELATED"/>
    <property type="match status" value="1"/>
</dbReference>
<dbReference type="Gene3D" id="1.20.1610.10">
    <property type="entry name" value="alpha-1,2-mannosidases domains"/>
    <property type="match status" value="1"/>
</dbReference>
<sequence>MFASRKSTCKTALLALSAGFLLGGCGGETTSSAESSTAVMSQSSGLVSQWVDPFIGTANEGNTYPGAVLPWGMASVVPQNIDFANDKNSAAYVFGKPYIYGFGHMQLSGVGCPSSGALPVKITTGELSLAQKDTRSRYSRELAQPGYYRVFLDTFGVLAEMSATTRSGISRYQVPAGQTNFIFDLALNQGETKGGTITHVSENRVEGFQAEGNFCDAGQMRKVFFSAEFSKPAASYAKFESPEFLKAAKRVEGGKYEGVHFSYDFAEATEIELRVGISFVSVENARENLKVEQQGKSFAQIRQSAAQAWEKELSVVKVQGGTPENNTKFYTALYHSLIMPQTYSDVNGEYLSMDGKTVRKAEGYTRYSTFSLWDTYRTVHPLITLTHPKQQTDMLKSMADMVHDSGWLPKWELFGMEAATMVGDPAVPVVVDSYRKGLTDFDVEAVYGAMVKAATQTEPFNHMRPGLKHYRELGYIPQDDRGGEGKDFGWFNGIVWGTVSTTLEYNLADWNIAKLAEALGKTEDAKAFHEQSLSYRKLYDEETGFLRPRNVDGSWMTPFNPLDRHWDIRWEMSGGPGYVEGTAWQYLFFVPHDMPGLIDIMGEEQFIARLDESFDEFYFDMTNEPDIQYPFLYNYVAGKEYRTQEEVRYAVDKYFTTSPWGIPGNDDAGTLSAWLVFAMMGFYPDLVGEPSYQLALPSFARIDIDLDQNYYPGESFSIVVDNFKDTHRYLADKKVNGEPLAAFQLSHDAIVKGGTMTLTTSQYREVK</sequence>
<dbReference type="InterPro" id="IPR005887">
    <property type="entry name" value="GH92_a_mannosidase_put"/>
</dbReference>
<dbReference type="GO" id="GO:0000224">
    <property type="term" value="F:peptide-N4-(N-acetyl-beta-glucosaminyl)asparagine amidase activity"/>
    <property type="evidence" value="ECO:0007669"/>
    <property type="project" value="TreeGrafter"/>
</dbReference>
<keyword evidence="5" id="KW-1185">Reference proteome</keyword>
<name>K4L2L4_SIMAS</name>
<gene>
    <name evidence="4" type="ordered locus">M5M_16535</name>
</gene>
<dbReference type="GO" id="GO:0005975">
    <property type="term" value="P:carbohydrate metabolic process"/>
    <property type="evidence" value="ECO:0007669"/>
    <property type="project" value="InterPro"/>
</dbReference>
<keyword evidence="1" id="KW-0732">Signal</keyword>
<organism evidence="4 5">
    <name type="scientific">Simiduia agarivorans (strain DSM 21679 / JCM 13881 / BCRC 17597 / SA1)</name>
    <dbReference type="NCBI Taxonomy" id="1117647"/>
    <lineage>
        <taxon>Bacteria</taxon>
        <taxon>Pseudomonadati</taxon>
        <taxon>Pseudomonadota</taxon>
        <taxon>Gammaproteobacteria</taxon>
        <taxon>Cellvibrionales</taxon>
        <taxon>Cellvibrionaceae</taxon>
        <taxon>Simiduia</taxon>
    </lineage>
</organism>
<feature type="domain" description="Glycosyl hydrolase family 92" evidence="2">
    <location>
        <begin position="284"/>
        <end position="760"/>
    </location>
</feature>